<evidence type="ECO:0008006" key="3">
    <source>
        <dbReference type="Google" id="ProtNLM"/>
    </source>
</evidence>
<reference evidence="1 2" key="1">
    <citation type="submission" date="2014-03" db="EMBL/GenBank/DDBJ databases">
        <title>Genomics of Bifidobacteria.</title>
        <authorList>
            <person name="Ventura M."/>
            <person name="Milani C."/>
            <person name="Lugli G.A."/>
        </authorList>
    </citation>
    <scope>NUCLEOTIDE SEQUENCE [LARGE SCALE GENOMIC DNA]</scope>
    <source>
        <strain evidence="1 2">LMG 21589</strain>
    </source>
</reference>
<dbReference type="GO" id="GO:0003824">
    <property type="term" value="F:catalytic activity"/>
    <property type="evidence" value="ECO:0007669"/>
    <property type="project" value="InterPro"/>
</dbReference>
<dbReference type="OrthoDB" id="3233224at2"/>
<dbReference type="InterPro" id="IPR015067">
    <property type="entry name" value="DUF1893_TM1506-like"/>
</dbReference>
<protein>
    <recommendedName>
        <fullName evidence="3">DUF1893 domain-containing protein</fullName>
    </recommendedName>
</protein>
<accession>A0A087D361</accession>
<evidence type="ECO:0000313" key="2">
    <source>
        <dbReference type="Proteomes" id="UP000029033"/>
    </source>
</evidence>
<dbReference type="GeneID" id="85166568"/>
<dbReference type="STRING" id="158787.BSCA_0296"/>
<sequence>MDDLERAKAALFADDAFGCVACRSDETLNGSGHGVRPLLQWLSSGRSLAGFSAADRVVGKAAALLYARLGVEAVYARIMSEEGLAMLQLYGIASSYEQLVPMILNRSGDGMCPIERSVQAIVDPVAAVPAIRAAVARLMAGR</sequence>
<evidence type="ECO:0000313" key="1">
    <source>
        <dbReference type="EMBL" id="KFI89961.1"/>
    </source>
</evidence>
<dbReference type="InterPro" id="IPR037081">
    <property type="entry name" value="Hyp_TM1506"/>
</dbReference>
<dbReference type="Gene3D" id="3.40.140.30">
    <property type="entry name" value="Hypothetical protein TM1506"/>
    <property type="match status" value="1"/>
</dbReference>
<dbReference type="Pfam" id="PF08973">
    <property type="entry name" value="TM1506"/>
    <property type="match status" value="1"/>
</dbReference>
<dbReference type="AlphaFoldDB" id="A0A087D361"/>
<dbReference type="eggNOG" id="ENOG50332RU">
    <property type="taxonomic scope" value="Bacteria"/>
</dbReference>
<keyword evidence="2" id="KW-1185">Reference proteome</keyword>
<dbReference type="SUPFAM" id="SSF53927">
    <property type="entry name" value="Cytidine deaminase-like"/>
    <property type="match status" value="1"/>
</dbReference>
<name>A0A087D361_9BIFI</name>
<dbReference type="InterPro" id="IPR016193">
    <property type="entry name" value="Cytidine_deaminase-like"/>
</dbReference>
<comment type="caution">
    <text evidence="1">The sequence shown here is derived from an EMBL/GenBank/DDBJ whole genome shotgun (WGS) entry which is preliminary data.</text>
</comment>
<proteinExistence type="predicted"/>
<dbReference type="RefSeq" id="WP_051923294.1">
    <property type="nucleotide sequence ID" value="NZ_CAUPKV010000053.1"/>
</dbReference>
<gene>
    <name evidence="1" type="ORF">BSCA_0296</name>
</gene>
<dbReference type="EMBL" id="JGZO01000034">
    <property type="protein sequence ID" value="KFI89961.1"/>
    <property type="molecule type" value="Genomic_DNA"/>
</dbReference>
<organism evidence="1 2">
    <name type="scientific">Bifidobacterium scardovii</name>
    <dbReference type="NCBI Taxonomy" id="158787"/>
    <lineage>
        <taxon>Bacteria</taxon>
        <taxon>Bacillati</taxon>
        <taxon>Actinomycetota</taxon>
        <taxon>Actinomycetes</taxon>
        <taxon>Bifidobacteriales</taxon>
        <taxon>Bifidobacteriaceae</taxon>
        <taxon>Bifidobacterium</taxon>
    </lineage>
</organism>
<dbReference type="Proteomes" id="UP000029033">
    <property type="component" value="Unassembled WGS sequence"/>
</dbReference>